<comment type="similarity">
    <text evidence="1">Belongs to the helicase family. UvrD subfamily.</text>
</comment>
<keyword evidence="2" id="KW-0540">Nuclease</keyword>
<dbReference type="GO" id="GO:0004527">
    <property type="term" value="F:exonuclease activity"/>
    <property type="evidence" value="ECO:0007669"/>
    <property type="project" value="UniProtKB-KW"/>
</dbReference>
<dbReference type="GO" id="GO:0033202">
    <property type="term" value="C:DNA helicase complex"/>
    <property type="evidence" value="ECO:0007669"/>
    <property type="project" value="TreeGrafter"/>
</dbReference>
<dbReference type="InterPro" id="IPR011335">
    <property type="entry name" value="Restrct_endonuc-II-like"/>
</dbReference>
<evidence type="ECO:0000256" key="2">
    <source>
        <dbReference type="ARBA" id="ARBA00022722"/>
    </source>
</evidence>
<dbReference type="Gene3D" id="1.10.486.10">
    <property type="entry name" value="PCRA, domain 4"/>
    <property type="match status" value="1"/>
</dbReference>
<dbReference type="GO" id="GO:0005829">
    <property type="term" value="C:cytosol"/>
    <property type="evidence" value="ECO:0007669"/>
    <property type="project" value="TreeGrafter"/>
</dbReference>
<dbReference type="Pfam" id="PF12705">
    <property type="entry name" value="PDDEXK_1"/>
    <property type="match status" value="1"/>
</dbReference>
<dbReference type="SUPFAM" id="SSF52540">
    <property type="entry name" value="P-loop containing nucleoside triphosphate hydrolases"/>
    <property type="match status" value="1"/>
</dbReference>
<evidence type="ECO:0000313" key="19">
    <source>
        <dbReference type="EMBL" id="MQM25388.1"/>
    </source>
</evidence>
<evidence type="ECO:0000256" key="11">
    <source>
        <dbReference type="ARBA" id="ARBA00023235"/>
    </source>
</evidence>
<keyword evidence="8 15" id="KW-0067">ATP-binding</keyword>
<dbReference type="CDD" id="cd17932">
    <property type="entry name" value="DEXQc_UvrD"/>
    <property type="match status" value="1"/>
</dbReference>
<evidence type="ECO:0000259" key="17">
    <source>
        <dbReference type="PROSITE" id="PS51198"/>
    </source>
</evidence>
<gene>
    <name evidence="19" type="ORF">GFD30_07360</name>
</gene>
<evidence type="ECO:0000256" key="5">
    <source>
        <dbReference type="ARBA" id="ARBA00022801"/>
    </source>
</evidence>
<dbReference type="GO" id="GO:0043138">
    <property type="term" value="F:3'-5' DNA helicase activity"/>
    <property type="evidence" value="ECO:0007669"/>
    <property type="project" value="UniProtKB-EC"/>
</dbReference>
<feature type="domain" description="UvrD-like helicase C-terminal" evidence="18">
    <location>
        <begin position="368"/>
        <end position="661"/>
    </location>
</feature>
<dbReference type="Pfam" id="PF00580">
    <property type="entry name" value="UvrD-helicase"/>
    <property type="match status" value="1"/>
</dbReference>
<evidence type="ECO:0000256" key="12">
    <source>
        <dbReference type="ARBA" id="ARBA00034617"/>
    </source>
</evidence>
<dbReference type="PROSITE" id="PS51217">
    <property type="entry name" value="UVRD_HELICASE_CTER"/>
    <property type="match status" value="1"/>
</dbReference>
<evidence type="ECO:0000256" key="1">
    <source>
        <dbReference type="ARBA" id="ARBA00009922"/>
    </source>
</evidence>
<comment type="catalytic activity">
    <reaction evidence="14">
        <text>ATP + H2O = ADP + phosphate + H(+)</text>
        <dbReference type="Rhea" id="RHEA:13065"/>
        <dbReference type="ChEBI" id="CHEBI:15377"/>
        <dbReference type="ChEBI" id="CHEBI:15378"/>
        <dbReference type="ChEBI" id="CHEBI:30616"/>
        <dbReference type="ChEBI" id="CHEBI:43474"/>
        <dbReference type="ChEBI" id="CHEBI:456216"/>
        <dbReference type="EC" id="5.6.2.4"/>
    </reaction>
</comment>
<feature type="domain" description="UvrD-like helicase ATP-binding" evidence="17">
    <location>
        <begin position="42"/>
        <end position="367"/>
    </location>
</feature>
<keyword evidence="5 15" id="KW-0378">Hydrolase</keyword>
<dbReference type="GO" id="GO:0000725">
    <property type="term" value="P:recombinational repair"/>
    <property type="evidence" value="ECO:0007669"/>
    <property type="project" value="TreeGrafter"/>
</dbReference>
<dbReference type="Pfam" id="PF13361">
    <property type="entry name" value="UvrD_C"/>
    <property type="match status" value="2"/>
</dbReference>
<dbReference type="GO" id="GO:0003677">
    <property type="term" value="F:DNA binding"/>
    <property type="evidence" value="ECO:0007669"/>
    <property type="project" value="UniProtKB-KW"/>
</dbReference>
<evidence type="ECO:0000256" key="10">
    <source>
        <dbReference type="ARBA" id="ARBA00023204"/>
    </source>
</evidence>
<comment type="catalytic activity">
    <reaction evidence="12">
        <text>Couples ATP hydrolysis with the unwinding of duplex DNA by translocating in the 3'-5' direction.</text>
        <dbReference type="EC" id="5.6.2.4"/>
    </reaction>
</comment>
<evidence type="ECO:0000256" key="4">
    <source>
        <dbReference type="ARBA" id="ARBA00022763"/>
    </source>
</evidence>
<dbReference type="InterPro" id="IPR014017">
    <property type="entry name" value="DNA_helicase_UvrD-like_C"/>
</dbReference>
<protein>
    <recommendedName>
        <fullName evidence="13">DNA 3'-5' helicase</fullName>
        <ecNumber evidence="13">5.6.2.4</ecNumber>
    </recommendedName>
</protein>
<dbReference type="SUPFAM" id="SSF52980">
    <property type="entry name" value="Restriction endonuclease-like"/>
    <property type="match status" value="1"/>
</dbReference>
<proteinExistence type="inferred from homology"/>
<dbReference type="Gene3D" id="3.90.320.10">
    <property type="match status" value="1"/>
</dbReference>
<evidence type="ECO:0000313" key="20">
    <source>
        <dbReference type="Proteomes" id="UP000477750"/>
    </source>
</evidence>
<keyword evidence="7" id="KW-0269">Exonuclease</keyword>
<sequence length="1047" mass="114871">MSEARVNEAGEARVSEARVSGARAAQVRRFSALGLANRLGANRPTAEQELVIEAGRDPMLVIAGAGSGKTTTMADRVVWLIANRVVRPEHILGLTFTRKAAAELAARVREKLRRLTESIPELSDLHGEPTVSTYNAYAGSLVGEHGLRIGIEPGTRIVTDTGRWQIARDLVCAWDGEMSEFDVGIDEVTKRVLQLAGQLAEHLRDGADLRSFGRDLYEELEERVNGKPLNDEFRNLASLRRKYDQLLPLVEAWDQRKRELGVMDFADQLSLAAQLVAGAPEIIRSERDRWRVVLLDEYQDTSFSQVSLLRDLFGGGHPVTAVGDPNQSIYSWRGASAGTLQRFPADFPAATGEPAKVAYLTKSWRNREAILEIANTVSAPLRAADVPPLTVGAKFDDEHGPGLVEAAMHLSAADEAEWIAARLAAVWQPGAEETAAVLIRKRRQIPALHRALTHAGLPVQVVGSLGLLFFPEVAETVAMLRAAADPMNGPALMRLLAGNRWRIGPRDIAALWARARELAPDSRGFEPDAGVEAEASLADALGNPGAPERYSTLGYLRFAQLHEELSWIRSRLGQSLPDVVGDVITHTGLDVEVMLHHGDLSNLDEFTDVAASYENDTAGASIPGFLSYLETAAEQERGLTVEGANPAGGVVQLLTVHAAKGLEWDVVAVPGLCDGILPTTKRDSTWVSDAARLPYPLRGDAENLPVLYLDEARIPSEVAKAVKAFKKDDHEANLGEERRLAYVAMTRARRALLASGYWWDADKQSARRPAPYLEEARNAGAETPVWTQSGPTNPLEDQARTAQWPSKAPLGSRQAAFAEAAELVLNAADPEREGPLARQWREEAELLLAEREERESGIVRLPRPARLSTSQLMAMRADEAAFAAERRRPMPQPPRPATQRGTEFHSWVEEFFGGGTLFDPADLPGAADEAIDQSDLERLKAAFRGSEWANRRIAAQEVPFVIEFEGTVVRGRIDAVFYREPGDRDGGYDIVDWKTGRPPEGEAAAHAALQLKVYRKAWARLKGVDESEVRAAFHYISANRTWWPDLD</sequence>
<reference evidence="19 20" key="1">
    <citation type="submission" date="2019-10" db="EMBL/GenBank/DDBJ databases">
        <title>Glycomyces albidus sp. nov., a novel actinomycete isolated from rhizosphere soil of wheat (Triticum aestivum L.).</title>
        <authorList>
            <person name="Qian L."/>
        </authorList>
    </citation>
    <scope>NUCLEOTIDE SEQUENCE [LARGE SCALE GENOMIC DNA]</scope>
    <source>
        <strain evidence="19 20">NEAU-7082</strain>
    </source>
</reference>
<dbReference type="InterPro" id="IPR013986">
    <property type="entry name" value="DExx_box_DNA_helicase_dom_sf"/>
</dbReference>
<feature type="region of interest" description="Disordered" evidence="16">
    <location>
        <begin position="776"/>
        <end position="798"/>
    </location>
</feature>
<dbReference type="PROSITE" id="PS51198">
    <property type="entry name" value="UVRD_HELICASE_ATP_BIND"/>
    <property type="match status" value="1"/>
</dbReference>
<feature type="binding site" evidence="15">
    <location>
        <begin position="63"/>
        <end position="70"/>
    </location>
    <ligand>
        <name>ATP</name>
        <dbReference type="ChEBI" id="CHEBI:30616"/>
    </ligand>
</feature>
<organism evidence="19 20">
    <name type="scientific">Glycomyces albidus</name>
    <dbReference type="NCBI Taxonomy" id="2656774"/>
    <lineage>
        <taxon>Bacteria</taxon>
        <taxon>Bacillati</taxon>
        <taxon>Actinomycetota</taxon>
        <taxon>Actinomycetes</taxon>
        <taxon>Glycomycetales</taxon>
        <taxon>Glycomycetaceae</taxon>
        <taxon>Glycomyces</taxon>
    </lineage>
</organism>
<evidence type="ECO:0000256" key="16">
    <source>
        <dbReference type="SAM" id="MobiDB-lite"/>
    </source>
</evidence>
<evidence type="ECO:0000256" key="3">
    <source>
        <dbReference type="ARBA" id="ARBA00022741"/>
    </source>
</evidence>
<dbReference type="InterPro" id="IPR027417">
    <property type="entry name" value="P-loop_NTPase"/>
</dbReference>
<evidence type="ECO:0000256" key="14">
    <source>
        <dbReference type="ARBA" id="ARBA00048988"/>
    </source>
</evidence>
<evidence type="ECO:0000256" key="9">
    <source>
        <dbReference type="ARBA" id="ARBA00023125"/>
    </source>
</evidence>
<dbReference type="InterPro" id="IPR038726">
    <property type="entry name" value="PDDEXK_AddAB-type"/>
</dbReference>
<dbReference type="AlphaFoldDB" id="A0A6L5G727"/>
<keyword evidence="6 15" id="KW-0347">Helicase</keyword>
<dbReference type="RefSeq" id="WP_153024540.1">
    <property type="nucleotide sequence ID" value="NZ_WIAO01000006.1"/>
</dbReference>
<keyword evidence="4" id="KW-0227">DNA damage</keyword>
<evidence type="ECO:0000256" key="6">
    <source>
        <dbReference type="ARBA" id="ARBA00022806"/>
    </source>
</evidence>
<dbReference type="PANTHER" id="PTHR11070:SF55">
    <property type="entry name" value="DNA 3'-5' HELICASE"/>
    <property type="match status" value="1"/>
</dbReference>
<keyword evidence="10" id="KW-0234">DNA repair</keyword>
<dbReference type="GO" id="GO:0005524">
    <property type="term" value="F:ATP binding"/>
    <property type="evidence" value="ECO:0007669"/>
    <property type="project" value="UniProtKB-UniRule"/>
</dbReference>
<comment type="caution">
    <text evidence="19">The sequence shown here is derived from an EMBL/GenBank/DDBJ whole genome shotgun (WGS) entry which is preliminary data.</text>
</comment>
<dbReference type="PANTHER" id="PTHR11070">
    <property type="entry name" value="UVRD / RECB / PCRA DNA HELICASE FAMILY MEMBER"/>
    <property type="match status" value="1"/>
</dbReference>
<keyword evidence="9" id="KW-0238">DNA-binding</keyword>
<dbReference type="InterPro" id="IPR014016">
    <property type="entry name" value="UvrD-like_ATP-bd"/>
</dbReference>
<dbReference type="EMBL" id="WIAO01000006">
    <property type="protein sequence ID" value="MQM25388.1"/>
    <property type="molecule type" value="Genomic_DNA"/>
</dbReference>
<name>A0A6L5G727_9ACTN</name>
<evidence type="ECO:0000256" key="15">
    <source>
        <dbReference type="PROSITE-ProRule" id="PRU00560"/>
    </source>
</evidence>
<evidence type="ECO:0000259" key="18">
    <source>
        <dbReference type="PROSITE" id="PS51217"/>
    </source>
</evidence>
<evidence type="ECO:0000256" key="8">
    <source>
        <dbReference type="ARBA" id="ARBA00022840"/>
    </source>
</evidence>
<dbReference type="Gene3D" id="3.40.50.300">
    <property type="entry name" value="P-loop containing nucleotide triphosphate hydrolases"/>
    <property type="match status" value="2"/>
</dbReference>
<accession>A0A6L5G727</accession>
<evidence type="ECO:0000256" key="13">
    <source>
        <dbReference type="ARBA" id="ARBA00034808"/>
    </source>
</evidence>
<keyword evidence="11" id="KW-0413">Isomerase</keyword>
<dbReference type="EC" id="5.6.2.4" evidence="13"/>
<keyword evidence="3 15" id="KW-0547">Nucleotide-binding</keyword>
<dbReference type="Proteomes" id="UP000477750">
    <property type="component" value="Unassembled WGS sequence"/>
</dbReference>
<evidence type="ECO:0000256" key="7">
    <source>
        <dbReference type="ARBA" id="ARBA00022839"/>
    </source>
</evidence>
<dbReference type="Gene3D" id="1.10.10.160">
    <property type="match status" value="1"/>
</dbReference>
<keyword evidence="20" id="KW-1185">Reference proteome</keyword>
<dbReference type="InterPro" id="IPR000212">
    <property type="entry name" value="DNA_helicase_UvrD/REP"/>
</dbReference>
<dbReference type="InterPro" id="IPR011604">
    <property type="entry name" value="PDDEXK-like_dom_sf"/>
</dbReference>